<dbReference type="AlphaFoldDB" id="B3TAW7"/>
<evidence type="ECO:0000256" key="1">
    <source>
        <dbReference type="SAM" id="Phobius"/>
    </source>
</evidence>
<accession>B3TAW7</accession>
<protein>
    <submittedName>
        <fullName evidence="2">Uncharacterized protein</fullName>
    </submittedName>
</protein>
<gene>
    <name evidence="2" type="ORF">ALOHA_HF4000APKG8G15ctg1g65</name>
</gene>
<name>B3TAW7_9ARCH</name>
<keyword evidence="1" id="KW-0812">Transmembrane</keyword>
<sequence length="48" mass="5021">MASWTISFGQSAATFPFTEITGLWAESNVAAAALIAAFAVLVVFSPTR</sequence>
<organism evidence="2">
    <name type="scientific">uncultured marine crenarchaeote HF4000_APKG8G15</name>
    <dbReference type="NCBI Taxonomy" id="455605"/>
    <lineage>
        <taxon>Archaea</taxon>
        <taxon>Nitrososphaerota</taxon>
        <taxon>Nitrososphaeria</taxon>
        <taxon>Nitrosopumilales</taxon>
        <taxon>environmental samples</taxon>
    </lineage>
</organism>
<keyword evidence="1" id="KW-1133">Transmembrane helix</keyword>
<evidence type="ECO:0000313" key="2">
    <source>
        <dbReference type="EMBL" id="ABZ09726.1"/>
    </source>
</evidence>
<proteinExistence type="predicted"/>
<dbReference type="EMBL" id="EU016656">
    <property type="protein sequence ID" value="ABZ09726.1"/>
    <property type="molecule type" value="Genomic_DNA"/>
</dbReference>
<reference evidence="2" key="1">
    <citation type="journal article" date="2008" name="ISME J.">
        <title>Genomic patterns of recombination, clonal divergence and environment in marine microbial populations.</title>
        <authorList>
            <person name="Konstantinidis K.T."/>
            <person name="Delong E.F."/>
        </authorList>
    </citation>
    <scope>NUCLEOTIDE SEQUENCE</scope>
</reference>
<feature type="transmembrane region" description="Helical" evidence="1">
    <location>
        <begin position="23"/>
        <end position="44"/>
    </location>
</feature>
<keyword evidence="1" id="KW-0472">Membrane</keyword>